<comment type="caution">
    <text evidence="1">The sequence shown here is derived from an EMBL/GenBank/DDBJ whole genome shotgun (WGS) entry which is preliminary data.</text>
</comment>
<dbReference type="Proteomes" id="UP000593579">
    <property type="component" value="Unassembled WGS sequence"/>
</dbReference>
<proteinExistence type="predicted"/>
<dbReference type="EMBL" id="JABEZY010000006">
    <property type="protein sequence ID" value="MBA0739273.1"/>
    <property type="molecule type" value="Genomic_DNA"/>
</dbReference>
<evidence type="ECO:0000313" key="1">
    <source>
        <dbReference type="EMBL" id="MBA0739273.1"/>
    </source>
</evidence>
<dbReference type="AlphaFoldDB" id="A0A7J9BSW1"/>
<name>A0A7J9BSW1_GOSGO</name>
<reference evidence="1 2" key="1">
    <citation type="journal article" date="2019" name="Genome Biol. Evol.">
        <title>Insights into the evolution of the New World diploid cottons (Gossypium, subgenus Houzingenia) based on genome sequencing.</title>
        <authorList>
            <person name="Grover C.E."/>
            <person name="Arick M.A. 2nd"/>
            <person name="Thrash A."/>
            <person name="Conover J.L."/>
            <person name="Sanders W.S."/>
            <person name="Peterson D.G."/>
            <person name="Frelichowski J.E."/>
            <person name="Scheffler J.A."/>
            <person name="Scheffler B.E."/>
            <person name="Wendel J.F."/>
        </authorList>
    </citation>
    <scope>NUCLEOTIDE SEQUENCE [LARGE SCALE GENOMIC DNA]</scope>
    <source>
        <strain evidence="1">5</strain>
        <tissue evidence="1">Leaf</tissue>
    </source>
</reference>
<sequence>MMVDLVLVDCDNEEVEEIRTKASSSGASKRFYDNFLCSVLDYLVGRESEAKAFLDKITKHRKIWLQKFSQG</sequence>
<organism evidence="1 2">
    <name type="scientific">Gossypium gossypioides</name>
    <name type="common">Mexican cotton</name>
    <name type="synonym">Selera gossypioides</name>
    <dbReference type="NCBI Taxonomy" id="34282"/>
    <lineage>
        <taxon>Eukaryota</taxon>
        <taxon>Viridiplantae</taxon>
        <taxon>Streptophyta</taxon>
        <taxon>Embryophyta</taxon>
        <taxon>Tracheophyta</taxon>
        <taxon>Spermatophyta</taxon>
        <taxon>Magnoliopsida</taxon>
        <taxon>eudicotyledons</taxon>
        <taxon>Gunneridae</taxon>
        <taxon>Pentapetalae</taxon>
        <taxon>rosids</taxon>
        <taxon>malvids</taxon>
        <taxon>Malvales</taxon>
        <taxon>Malvaceae</taxon>
        <taxon>Malvoideae</taxon>
        <taxon>Gossypium</taxon>
    </lineage>
</organism>
<protein>
    <submittedName>
        <fullName evidence="1">Uncharacterized protein</fullName>
    </submittedName>
</protein>
<gene>
    <name evidence="1" type="ORF">Gogos_012560</name>
</gene>
<evidence type="ECO:0000313" key="2">
    <source>
        <dbReference type="Proteomes" id="UP000593579"/>
    </source>
</evidence>
<keyword evidence="2" id="KW-1185">Reference proteome</keyword>
<dbReference type="OrthoDB" id="983280at2759"/>
<accession>A0A7J9BSW1</accession>